<feature type="transmembrane region" description="Helical" evidence="5">
    <location>
        <begin position="387"/>
        <end position="404"/>
    </location>
</feature>
<evidence type="ECO:0000256" key="4">
    <source>
        <dbReference type="ARBA" id="ARBA00023136"/>
    </source>
</evidence>
<keyword evidence="3 5" id="KW-1133">Transmembrane helix</keyword>
<accession>A0ABW4WZC3</accession>
<keyword evidence="8" id="KW-1185">Reference proteome</keyword>
<dbReference type="InterPro" id="IPR007016">
    <property type="entry name" value="O-antigen_ligase-rel_domated"/>
</dbReference>
<keyword evidence="7" id="KW-0436">Ligase</keyword>
<dbReference type="GO" id="GO:0016874">
    <property type="term" value="F:ligase activity"/>
    <property type="evidence" value="ECO:0007669"/>
    <property type="project" value="UniProtKB-KW"/>
</dbReference>
<feature type="transmembrane region" description="Helical" evidence="5">
    <location>
        <begin position="136"/>
        <end position="158"/>
    </location>
</feature>
<dbReference type="RefSeq" id="WP_377469971.1">
    <property type="nucleotide sequence ID" value="NZ_JBHUHV010000037.1"/>
</dbReference>
<reference evidence="8" key="1">
    <citation type="journal article" date="2019" name="Int. J. Syst. Evol. Microbiol.">
        <title>The Global Catalogue of Microorganisms (GCM) 10K type strain sequencing project: providing services to taxonomists for standard genome sequencing and annotation.</title>
        <authorList>
            <consortium name="The Broad Institute Genomics Platform"/>
            <consortium name="The Broad Institute Genome Sequencing Center for Infectious Disease"/>
            <person name="Wu L."/>
            <person name="Ma J."/>
        </authorList>
    </citation>
    <scope>NUCLEOTIDE SEQUENCE [LARGE SCALE GENOMIC DNA]</scope>
    <source>
        <strain evidence="8">JCM 16545</strain>
    </source>
</reference>
<feature type="transmembrane region" description="Helical" evidence="5">
    <location>
        <begin position="49"/>
        <end position="68"/>
    </location>
</feature>
<comment type="subcellular location">
    <subcellularLocation>
        <location evidence="1">Membrane</location>
        <topology evidence="1">Multi-pass membrane protein</topology>
    </subcellularLocation>
</comment>
<dbReference type="InterPro" id="IPR051533">
    <property type="entry name" value="WaaL-like"/>
</dbReference>
<organism evidence="7 8">
    <name type="scientific">Pontibacter silvestris</name>
    <dbReference type="NCBI Taxonomy" id="2305183"/>
    <lineage>
        <taxon>Bacteria</taxon>
        <taxon>Pseudomonadati</taxon>
        <taxon>Bacteroidota</taxon>
        <taxon>Cytophagia</taxon>
        <taxon>Cytophagales</taxon>
        <taxon>Hymenobacteraceae</taxon>
        <taxon>Pontibacter</taxon>
    </lineage>
</organism>
<evidence type="ECO:0000313" key="7">
    <source>
        <dbReference type="EMBL" id="MFD2067736.1"/>
    </source>
</evidence>
<protein>
    <submittedName>
        <fullName evidence="7">O-antigen ligase family protein</fullName>
    </submittedName>
</protein>
<feature type="transmembrane region" description="Helical" evidence="5">
    <location>
        <begin position="363"/>
        <end position="381"/>
    </location>
</feature>
<feature type="transmembrane region" description="Helical" evidence="5">
    <location>
        <begin position="333"/>
        <end position="351"/>
    </location>
</feature>
<feature type="transmembrane region" description="Helical" evidence="5">
    <location>
        <begin position="205"/>
        <end position="226"/>
    </location>
</feature>
<dbReference type="PANTHER" id="PTHR37422:SF17">
    <property type="entry name" value="O-ANTIGEN LIGASE"/>
    <property type="match status" value="1"/>
</dbReference>
<feature type="transmembrane region" description="Helical" evidence="5">
    <location>
        <begin position="178"/>
        <end position="198"/>
    </location>
</feature>
<gene>
    <name evidence="7" type="ORF">ACFSKU_12645</name>
</gene>
<proteinExistence type="predicted"/>
<dbReference type="Pfam" id="PF04932">
    <property type="entry name" value="Wzy_C"/>
    <property type="match status" value="1"/>
</dbReference>
<name>A0ABW4WZC3_9BACT</name>
<keyword evidence="4 5" id="KW-0472">Membrane</keyword>
<feature type="transmembrane region" description="Helical" evidence="5">
    <location>
        <begin position="105"/>
        <end position="124"/>
    </location>
</feature>
<evidence type="ECO:0000259" key="6">
    <source>
        <dbReference type="Pfam" id="PF04932"/>
    </source>
</evidence>
<evidence type="ECO:0000256" key="5">
    <source>
        <dbReference type="SAM" id="Phobius"/>
    </source>
</evidence>
<evidence type="ECO:0000256" key="1">
    <source>
        <dbReference type="ARBA" id="ARBA00004141"/>
    </source>
</evidence>
<evidence type="ECO:0000256" key="3">
    <source>
        <dbReference type="ARBA" id="ARBA00022989"/>
    </source>
</evidence>
<feature type="transmembrane region" description="Helical" evidence="5">
    <location>
        <begin position="80"/>
        <end position="99"/>
    </location>
</feature>
<evidence type="ECO:0000313" key="8">
    <source>
        <dbReference type="Proteomes" id="UP001597369"/>
    </source>
</evidence>
<keyword evidence="2 5" id="KW-0812">Transmembrane</keyword>
<dbReference type="PANTHER" id="PTHR37422">
    <property type="entry name" value="TEICHURONIC ACID BIOSYNTHESIS PROTEIN TUAE"/>
    <property type="match status" value="1"/>
</dbReference>
<dbReference type="Proteomes" id="UP001597369">
    <property type="component" value="Unassembled WGS sequence"/>
</dbReference>
<evidence type="ECO:0000256" key="2">
    <source>
        <dbReference type="ARBA" id="ARBA00022692"/>
    </source>
</evidence>
<dbReference type="EMBL" id="JBHUHV010000037">
    <property type="protein sequence ID" value="MFD2067736.1"/>
    <property type="molecule type" value="Genomic_DNA"/>
</dbReference>
<comment type="caution">
    <text evidence="7">The sequence shown here is derived from an EMBL/GenBank/DDBJ whole genome shotgun (WGS) entry which is preliminary data.</text>
</comment>
<feature type="domain" description="O-antigen ligase-related" evidence="6">
    <location>
        <begin position="169"/>
        <end position="341"/>
    </location>
</feature>
<sequence length="419" mass="48310">MLKKILITATIIGLFGTMTNFVFLSPLPTLFAALLLPLVYINKKHFPAITFWLLLFTMFTIVSTLLYYPKSFLSYGFYRYDGNFFVSYLPLLVLPFFSLKFNIGKLLKSFLVFTTCVNILVYGYNVLQHKLEFSGLFMSTNGAGGFYSIVTSLAFLFFLNKKTYTNLFLVIFNSFFLYATYSRGSILGLVLGLMALLFIKTRRRYLLYCMFIGLSAIQIYILAYTFPAYKKYIMNSPKANIYQNYNDFAIKEFGARSTKLNNVYIRMYETWPRGLDSFLESPLVGTGFGSVNDVPFHFKQVIPGIITTNEQKNKVFNDSHAHHSFLHLLGEQGLLGVGLFLIFWFSVYNFLLKNNQHAVTRDFLLVSFFNLTIMSFTEHRLTTPSNALPFVIILGLYHVYVNYLKKQDMADKVYTRGMV</sequence>